<protein>
    <submittedName>
        <fullName evidence="2">Uncharacterized protein</fullName>
    </submittedName>
</protein>
<keyword evidence="1" id="KW-0472">Membrane</keyword>
<accession>A0A316X991</accession>
<proteinExistence type="predicted"/>
<dbReference type="OrthoDB" id="1274571at2"/>
<evidence type="ECO:0000256" key="1">
    <source>
        <dbReference type="SAM" id="Phobius"/>
    </source>
</evidence>
<keyword evidence="1" id="KW-0812">Transmembrane</keyword>
<keyword evidence="3" id="KW-1185">Reference proteome</keyword>
<sequence length="66" mass="7663">MAFIPLLIGLVIIYFKLSPKENVFNVKRNDDSMYDKMLYYRGWVVAVLLIVISLVALFNDAADFFK</sequence>
<dbReference type="AlphaFoldDB" id="A0A316X991"/>
<dbReference type="RefSeq" id="WP_109711730.1">
    <property type="nucleotide sequence ID" value="NZ_PPED02000002.1"/>
</dbReference>
<keyword evidence="1" id="KW-1133">Transmembrane helix</keyword>
<name>A0A316X991_9FLAO</name>
<evidence type="ECO:0000313" key="2">
    <source>
        <dbReference type="EMBL" id="PWN70094.1"/>
    </source>
</evidence>
<organism evidence="2 3">
    <name type="scientific">Chryseobacterium phosphatilyticum</name>
    <dbReference type="NCBI Taxonomy" id="475075"/>
    <lineage>
        <taxon>Bacteria</taxon>
        <taxon>Pseudomonadati</taxon>
        <taxon>Bacteroidota</taxon>
        <taxon>Flavobacteriia</taxon>
        <taxon>Flavobacteriales</taxon>
        <taxon>Weeksellaceae</taxon>
        <taxon>Chryseobacterium group</taxon>
        <taxon>Chryseobacterium</taxon>
    </lineage>
</organism>
<dbReference type="EMBL" id="PPED02000002">
    <property type="protein sequence ID" value="PWN70094.1"/>
    <property type="molecule type" value="Genomic_DNA"/>
</dbReference>
<reference evidence="2 3" key="1">
    <citation type="submission" date="2018-04" db="EMBL/GenBank/DDBJ databases">
        <title>Draft Genome Sequence of Phosphate-Solubilizing Chryseobacterium sp. ISE14 that is a Biocontrol and Plant Growth-Promoting Rhizobacterium Isolated from Cucumber.</title>
        <authorList>
            <person name="Jeong J.-J."/>
            <person name="Sang M.K."/>
            <person name="Choi I.-G."/>
            <person name="Kim K.D."/>
        </authorList>
    </citation>
    <scope>NUCLEOTIDE SEQUENCE [LARGE SCALE GENOMIC DNA]</scope>
    <source>
        <strain evidence="2 3">ISE14</strain>
    </source>
</reference>
<feature type="transmembrane region" description="Helical" evidence="1">
    <location>
        <begin position="43"/>
        <end position="62"/>
    </location>
</feature>
<evidence type="ECO:0000313" key="3">
    <source>
        <dbReference type="Proteomes" id="UP000236594"/>
    </source>
</evidence>
<gene>
    <name evidence="2" type="ORF">C1631_008855</name>
</gene>
<dbReference type="Proteomes" id="UP000236594">
    <property type="component" value="Unassembled WGS sequence"/>
</dbReference>
<comment type="caution">
    <text evidence="2">The sequence shown here is derived from an EMBL/GenBank/DDBJ whole genome shotgun (WGS) entry which is preliminary data.</text>
</comment>